<dbReference type="InterPro" id="IPR006054">
    <property type="entry name" value="DnaQ"/>
</dbReference>
<name>A0A369ABK2_9FLAO</name>
<dbReference type="EMBL" id="QPJS01000001">
    <property type="protein sequence ID" value="RCX04804.1"/>
    <property type="molecule type" value="Genomic_DNA"/>
</dbReference>
<dbReference type="GO" id="GO:0008408">
    <property type="term" value="F:3'-5' exonuclease activity"/>
    <property type="evidence" value="ECO:0007669"/>
    <property type="project" value="TreeGrafter"/>
</dbReference>
<dbReference type="Pfam" id="PF01541">
    <property type="entry name" value="GIY-YIG"/>
    <property type="match status" value="1"/>
</dbReference>
<keyword evidence="8" id="KW-1185">Reference proteome</keyword>
<dbReference type="GO" id="GO:0003677">
    <property type="term" value="F:DNA binding"/>
    <property type="evidence" value="ECO:0007669"/>
    <property type="project" value="InterPro"/>
</dbReference>
<feature type="domain" description="GIY-YIG" evidence="6">
    <location>
        <begin position="191"/>
        <end position="262"/>
    </location>
</feature>
<keyword evidence="2" id="KW-0378">Hydrolase</keyword>
<dbReference type="FunFam" id="3.30.420.10:FF:000045">
    <property type="entry name" value="3'-5' exonuclease DinG"/>
    <property type="match status" value="1"/>
</dbReference>
<evidence type="ECO:0000256" key="2">
    <source>
        <dbReference type="ARBA" id="ARBA00022801"/>
    </source>
</evidence>
<dbReference type="Gene3D" id="3.40.1440.10">
    <property type="entry name" value="GIY-YIG endonuclease"/>
    <property type="match status" value="1"/>
</dbReference>
<dbReference type="GO" id="GO:0006289">
    <property type="term" value="P:nucleotide-excision repair"/>
    <property type="evidence" value="ECO:0007669"/>
    <property type="project" value="InterPro"/>
</dbReference>
<evidence type="ECO:0000256" key="3">
    <source>
        <dbReference type="ARBA" id="ARBA00022839"/>
    </source>
</evidence>
<organism evidence="7 8">
    <name type="scientific">Schleiferia thermophila</name>
    <dbReference type="NCBI Taxonomy" id="884107"/>
    <lineage>
        <taxon>Bacteria</taxon>
        <taxon>Pseudomonadati</taxon>
        <taxon>Bacteroidota</taxon>
        <taxon>Flavobacteriia</taxon>
        <taxon>Flavobacteriales</taxon>
        <taxon>Schleiferiaceae</taxon>
        <taxon>Schleiferia</taxon>
    </lineage>
</organism>
<dbReference type="SUPFAM" id="SSF82771">
    <property type="entry name" value="GIY-YIG endonuclease"/>
    <property type="match status" value="1"/>
</dbReference>
<dbReference type="GO" id="GO:0006260">
    <property type="term" value="P:DNA replication"/>
    <property type="evidence" value="ECO:0007669"/>
    <property type="project" value="InterPro"/>
</dbReference>
<comment type="function">
    <text evidence="4">DNA polymerase III is a complex, multichain enzyme responsible for most of the replicative synthesis in bacteria. The epsilon subunit contain the editing function and is a proofreading 3'-5' exonuclease.</text>
</comment>
<dbReference type="InterPro" id="IPR047296">
    <property type="entry name" value="GIY-YIG_UvrC_Cho"/>
</dbReference>
<dbReference type="PANTHER" id="PTHR30231:SF4">
    <property type="entry name" value="PROTEIN NEN2"/>
    <property type="match status" value="1"/>
</dbReference>
<protein>
    <submittedName>
        <fullName evidence="7">DNA polymerase-3 subunit epsilon</fullName>
    </submittedName>
</protein>
<gene>
    <name evidence="7" type="ORF">DES35_10174</name>
</gene>
<reference evidence="7 8" key="1">
    <citation type="submission" date="2018-07" db="EMBL/GenBank/DDBJ databases">
        <title>Genomic Encyclopedia of Type Strains, Phase IV (KMG-IV): sequencing the most valuable type-strain genomes for metagenomic binning, comparative biology and taxonomic classification.</title>
        <authorList>
            <person name="Goeker M."/>
        </authorList>
    </citation>
    <scope>NUCLEOTIDE SEQUENCE [LARGE SCALE GENOMIC DNA]</scope>
    <source>
        <strain evidence="7 8">DSM 21410</strain>
    </source>
</reference>
<dbReference type="NCBIfam" id="TIGR00573">
    <property type="entry name" value="dnaq"/>
    <property type="match status" value="1"/>
</dbReference>
<dbReference type="Pfam" id="PF00929">
    <property type="entry name" value="RNase_T"/>
    <property type="match status" value="1"/>
</dbReference>
<dbReference type="SMART" id="SM00479">
    <property type="entry name" value="EXOIII"/>
    <property type="match status" value="1"/>
</dbReference>
<dbReference type="InterPro" id="IPR012337">
    <property type="entry name" value="RNaseH-like_sf"/>
</dbReference>
<dbReference type="InterPro" id="IPR013520">
    <property type="entry name" value="Ribonucl_H"/>
</dbReference>
<dbReference type="SUPFAM" id="SSF53098">
    <property type="entry name" value="Ribonuclease H-like"/>
    <property type="match status" value="1"/>
</dbReference>
<dbReference type="SMART" id="SM00465">
    <property type="entry name" value="GIYc"/>
    <property type="match status" value="1"/>
</dbReference>
<evidence type="ECO:0000256" key="5">
    <source>
        <dbReference type="ARBA" id="ARBA00026073"/>
    </source>
</evidence>
<sequence length="437" mass="49076">MLYAVVDVETTGLKPGKASMTEIAIVVTDGHSVLERWCSLLKPTEPIPPDIARLTGITHEMVAVAPDFGAVAGRIFEMLKDKIFVAHHVEFDYGFVKEALRGQGLHLRAERVCTSRLFKGLYGEKRSSLAYICSALGVKNERPHRALPDALATARAFIRMFGDLGKRLGRMPVAGDLKRFRLDGSGDELPAATGVYYLVNEVGTIEYVGKAKNLAQRVKQHFNDTEKGRVTSRVHWKVTYSEWLALIVEDAEIQRLWPRLNSAQRKLPTRYGLLSYTDGRGNIRLAIDKLQKHQVALAEFFSFQEARQFLLSKVRQYELNASLCGASPDRLTVYDEVHNTRCKAMLDELSTAKKQDRDLTGWLRLTDTDDRVQAYLAFYSGLLVGYALCRGGMPGVSYLHRLKPGVLTPYYLRMIFSQSDSKLFIRDAQLAAALEAL</sequence>
<keyword evidence="1" id="KW-0540">Nuclease</keyword>
<evidence type="ECO:0000259" key="6">
    <source>
        <dbReference type="PROSITE" id="PS50164"/>
    </source>
</evidence>
<comment type="caution">
    <text evidence="7">The sequence shown here is derived from an EMBL/GenBank/DDBJ whole genome shotgun (WGS) entry which is preliminary data.</text>
</comment>
<proteinExistence type="predicted"/>
<accession>A0A369ABK2</accession>
<evidence type="ECO:0000313" key="7">
    <source>
        <dbReference type="EMBL" id="RCX04804.1"/>
    </source>
</evidence>
<evidence type="ECO:0000256" key="1">
    <source>
        <dbReference type="ARBA" id="ARBA00022722"/>
    </source>
</evidence>
<evidence type="ECO:0000313" key="8">
    <source>
        <dbReference type="Proteomes" id="UP000253517"/>
    </source>
</evidence>
<dbReference type="CDD" id="cd06127">
    <property type="entry name" value="DEDDh"/>
    <property type="match status" value="1"/>
</dbReference>
<dbReference type="InterPro" id="IPR035901">
    <property type="entry name" value="GIY-YIG_endonuc_sf"/>
</dbReference>
<dbReference type="CDD" id="cd10434">
    <property type="entry name" value="GIY-YIG_UvrC_Cho"/>
    <property type="match status" value="1"/>
</dbReference>
<dbReference type="PANTHER" id="PTHR30231">
    <property type="entry name" value="DNA POLYMERASE III SUBUNIT EPSILON"/>
    <property type="match status" value="1"/>
</dbReference>
<dbReference type="RefSeq" id="WP_114365506.1">
    <property type="nucleotide sequence ID" value="NZ_BHZF01000001.1"/>
</dbReference>
<comment type="subunit">
    <text evidence="5">DNA polymerase III contains a core (composed of alpha, epsilon and theta chains) that associates with a tau subunit. This core dimerizes to form the POLIII' complex. PolIII' associates with the gamma complex (composed of gamma, delta, delta', psi and chi chains) and with the beta chain to form the complete DNA polymerase III complex.</text>
</comment>
<dbReference type="Proteomes" id="UP000253517">
    <property type="component" value="Unassembled WGS sequence"/>
</dbReference>
<dbReference type="PROSITE" id="PS50164">
    <property type="entry name" value="GIY_YIG"/>
    <property type="match status" value="1"/>
</dbReference>
<dbReference type="GO" id="GO:0003887">
    <property type="term" value="F:DNA-directed DNA polymerase activity"/>
    <property type="evidence" value="ECO:0007669"/>
    <property type="project" value="InterPro"/>
</dbReference>
<dbReference type="InterPro" id="IPR036397">
    <property type="entry name" value="RNaseH_sf"/>
</dbReference>
<dbReference type="InterPro" id="IPR000305">
    <property type="entry name" value="GIY-YIG_endonuc"/>
</dbReference>
<keyword evidence="3" id="KW-0269">Exonuclease</keyword>
<dbReference type="AlphaFoldDB" id="A0A369ABK2"/>
<dbReference type="Gene3D" id="3.30.420.10">
    <property type="entry name" value="Ribonuclease H-like superfamily/Ribonuclease H"/>
    <property type="match status" value="1"/>
</dbReference>
<evidence type="ECO:0000256" key="4">
    <source>
        <dbReference type="ARBA" id="ARBA00025483"/>
    </source>
</evidence>